<name>A0AAW0BXE0_9AGAR</name>
<sequence length="602" mass="66269">MSGASRSPTDMPQLVENRQILVVGAGPSGLVVALALRRNGVPVRLIDCEPVSRLGQRGAGIMPRSMELFSQLGVGDEILRRAIPAPPAVMYQMPGGVEITAKFDMWPAAPPDPQRPFPNVVMLGQDHLEQILRTELQRLGCETEWGSTLLSFEQSEDCVRTRISRLHADEETVENATFGFLVGTDGARGMVRKTLGLSFLGETSNAQRLVVGDVMVHGLDPKLWHMWGEFDGAWISLRPTEVPYMWGFLLQGPNIDHAHIVKHPEALASIFVEYTGGRRDLVFGDVVWLSTYRPNIRMVDKFGVGRVFLAGDSAHVHSITGGQGMNVGIQDSMNLAWKLALVQRKLAPESLLHTYTEERAPVVAAMLNQITALLKENWTDKIGAPPPSPGGISAWKHNGGVLQLGVNCRWSSLVVDEQELDDDYLDDFETDEYDEEDENNDAFESFVERPLCAGDRAPDAPGLFVLQRPSSDKTGAASDTPTSLFRTFRASRHTVLIFSESVNRCTALIRLLASLPPDVLQCVVVVRKPAADRCENADWLLEDRAGHAYKAYALRDACDIVIVRPDGLIGAIVRSRNGLQQYLRGVFKPAEAIQTNSNTTVC</sequence>
<reference evidence="6 7" key="1">
    <citation type="journal article" date="2024" name="J Genomics">
        <title>Draft genome sequencing and assembly of Favolaschia claudopus CIRM-BRFM 2984 isolated from oak limbs.</title>
        <authorList>
            <person name="Navarro D."/>
            <person name="Drula E."/>
            <person name="Chaduli D."/>
            <person name="Cazenave R."/>
            <person name="Ahrendt S."/>
            <person name="Wang J."/>
            <person name="Lipzen A."/>
            <person name="Daum C."/>
            <person name="Barry K."/>
            <person name="Grigoriev I.V."/>
            <person name="Favel A."/>
            <person name="Rosso M.N."/>
            <person name="Martin F."/>
        </authorList>
    </citation>
    <scope>NUCLEOTIDE SEQUENCE [LARGE SCALE GENOMIC DNA]</scope>
    <source>
        <strain evidence="6 7">CIRM-BRFM 2984</strain>
    </source>
</reference>
<evidence type="ECO:0000259" key="5">
    <source>
        <dbReference type="Pfam" id="PF01494"/>
    </source>
</evidence>
<dbReference type="Gene3D" id="3.40.30.20">
    <property type="match status" value="1"/>
</dbReference>
<gene>
    <name evidence="6" type="ORF">R3P38DRAFT_2929900</name>
</gene>
<organism evidence="6 7">
    <name type="scientific">Favolaschia claudopus</name>
    <dbReference type="NCBI Taxonomy" id="2862362"/>
    <lineage>
        <taxon>Eukaryota</taxon>
        <taxon>Fungi</taxon>
        <taxon>Dikarya</taxon>
        <taxon>Basidiomycota</taxon>
        <taxon>Agaricomycotina</taxon>
        <taxon>Agaricomycetes</taxon>
        <taxon>Agaricomycetidae</taxon>
        <taxon>Agaricales</taxon>
        <taxon>Marasmiineae</taxon>
        <taxon>Mycenaceae</taxon>
        <taxon>Favolaschia</taxon>
    </lineage>
</organism>
<feature type="domain" description="FAD-binding" evidence="5">
    <location>
        <begin position="19"/>
        <end position="368"/>
    </location>
</feature>
<dbReference type="EMBL" id="JAWWNJ010000025">
    <property type="protein sequence ID" value="KAK7030682.1"/>
    <property type="molecule type" value="Genomic_DNA"/>
</dbReference>
<proteinExistence type="predicted"/>
<dbReference type="AlphaFoldDB" id="A0AAW0BXE0"/>
<comment type="cofactor">
    <cofactor evidence="1">
        <name>FAD</name>
        <dbReference type="ChEBI" id="CHEBI:57692"/>
    </cofactor>
</comment>
<dbReference type="Gene3D" id="3.30.70.2450">
    <property type="match status" value="1"/>
</dbReference>
<comment type="caution">
    <text evidence="6">The sequence shown here is derived from an EMBL/GenBank/DDBJ whole genome shotgun (WGS) entry which is preliminary data.</text>
</comment>
<dbReference type="InterPro" id="IPR036188">
    <property type="entry name" value="FAD/NAD-bd_sf"/>
</dbReference>
<protein>
    <submittedName>
        <fullName evidence="6">FAD-binding-3 domain-containing protein</fullName>
    </submittedName>
</protein>
<dbReference type="InterPro" id="IPR050641">
    <property type="entry name" value="RIFMO-like"/>
</dbReference>
<dbReference type="Gene3D" id="3.50.50.60">
    <property type="entry name" value="FAD/NAD(P)-binding domain"/>
    <property type="match status" value="1"/>
</dbReference>
<keyword evidence="7" id="KW-1185">Reference proteome</keyword>
<dbReference type="InterPro" id="IPR038220">
    <property type="entry name" value="PHOX_C_sf"/>
</dbReference>
<dbReference type="Proteomes" id="UP001362999">
    <property type="component" value="Unassembled WGS sequence"/>
</dbReference>
<dbReference type="GO" id="GO:0016709">
    <property type="term" value="F:oxidoreductase activity, acting on paired donors, with incorporation or reduction of molecular oxygen, NAD(P)H as one donor, and incorporation of one atom of oxygen"/>
    <property type="evidence" value="ECO:0007669"/>
    <property type="project" value="UniProtKB-ARBA"/>
</dbReference>
<keyword evidence="3" id="KW-0274">FAD</keyword>
<evidence type="ECO:0000256" key="4">
    <source>
        <dbReference type="ARBA" id="ARBA00023002"/>
    </source>
</evidence>
<evidence type="ECO:0000313" key="7">
    <source>
        <dbReference type="Proteomes" id="UP001362999"/>
    </source>
</evidence>
<dbReference type="GO" id="GO:0071949">
    <property type="term" value="F:FAD binding"/>
    <property type="evidence" value="ECO:0007669"/>
    <property type="project" value="InterPro"/>
</dbReference>
<dbReference type="PANTHER" id="PTHR43004:SF19">
    <property type="entry name" value="BINDING MONOOXYGENASE, PUTATIVE (JCVI)-RELATED"/>
    <property type="match status" value="1"/>
</dbReference>
<dbReference type="PANTHER" id="PTHR43004">
    <property type="entry name" value="TRK SYSTEM POTASSIUM UPTAKE PROTEIN"/>
    <property type="match status" value="1"/>
</dbReference>
<dbReference type="Pfam" id="PF01494">
    <property type="entry name" value="FAD_binding_3"/>
    <property type="match status" value="1"/>
</dbReference>
<dbReference type="SUPFAM" id="SSF51905">
    <property type="entry name" value="FAD/NAD(P)-binding domain"/>
    <property type="match status" value="1"/>
</dbReference>
<evidence type="ECO:0000256" key="3">
    <source>
        <dbReference type="ARBA" id="ARBA00022827"/>
    </source>
</evidence>
<accession>A0AAW0BXE0</accession>
<evidence type="ECO:0000256" key="1">
    <source>
        <dbReference type="ARBA" id="ARBA00001974"/>
    </source>
</evidence>
<evidence type="ECO:0000313" key="6">
    <source>
        <dbReference type="EMBL" id="KAK7030682.1"/>
    </source>
</evidence>
<evidence type="ECO:0000256" key="2">
    <source>
        <dbReference type="ARBA" id="ARBA00022630"/>
    </source>
</evidence>
<dbReference type="PRINTS" id="PR00420">
    <property type="entry name" value="RNGMNOXGNASE"/>
</dbReference>
<keyword evidence="2" id="KW-0285">Flavoprotein</keyword>
<keyword evidence="4" id="KW-0560">Oxidoreductase</keyword>
<dbReference type="InterPro" id="IPR002938">
    <property type="entry name" value="FAD-bd"/>
</dbReference>